<keyword evidence="1" id="KW-0472">Membrane</keyword>
<keyword evidence="1" id="KW-1133">Transmembrane helix</keyword>
<evidence type="ECO:0000313" key="3">
    <source>
        <dbReference type="Proteomes" id="UP000219036"/>
    </source>
</evidence>
<protein>
    <submittedName>
        <fullName evidence="2">Uncharacterized protein</fullName>
    </submittedName>
</protein>
<keyword evidence="3" id="KW-1185">Reference proteome</keyword>
<dbReference type="EMBL" id="OBEI01000001">
    <property type="protein sequence ID" value="SNZ03465.1"/>
    <property type="molecule type" value="Genomic_DNA"/>
</dbReference>
<sequence>MDPGVWFPAIIIGMVVLAVLAFGLIMYLDKGE</sequence>
<proteinExistence type="predicted"/>
<organism evidence="2 3">
    <name type="scientific">Persephonella hydrogeniphila</name>
    <dbReference type="NCBI Taxonomy" id="198703"/>
    <lineage>
        <taxon>Bacteria</taxon>
        <taxon>Pseudomonadati</taxon>
        <taxon>Aquificota</taxon>
        <taxon>Aquificia</taxon>
        <taxon>Aquificales</taxon>
        <taxon>Hydrogenothermaceae</taxon>
        <taxon>Persephonella</taxon>
    </lineage>
</organism>
<evidence type="ECO:0000313" key="2">
    <source>
        <dbReference type="EMBL" id="SNZ03465.1"/>
    </source>
</evidence>
<reference evidence="3" key="1">
    <citation type="submission" date="2017-09" db="EMBL/GenBank/DDBJ databases">
        <authorList>
            <person name="Varghese N."/>
            <person name="Submissions S."/>
        </authorList>
    </citation>
    <scope>NUCLEOTIDE SEQUENCE [LARGE SCALE GENOMIC DNA]</scope>
    <source>
        <strain evidence="3">DSM 15103</strain>
    </source>
</reference>
<accession>A0A285N1W1</accession>
<dbReference type="AlphaFoldDB" id="A0A285N1W1"/>
<gene>
    <name evidence="2" type="ORF">SAMN06265182_0387</name>
</gene>
<evidence type="ECO:0000256" key="1">
    <source>
        <dbReference type="SAM" id="Phobius"/>
    </source>
</evidence>
<dbReference type="Proteomes" id="UP000219036">
    <property type="component" value="Unassembled WGS sequence"/>
</dbReference>
<name>A0A285N1W1_9AQUI</name>
<feature type="transmembrane region" description="Helical" evidence="1">
    <location>
        <begin position="6"/>
        <end position="28"/>
    </location>
</feature>
<keyword evidence="1" id="KW-0812">Transmembrane</keyword>